<dbReference type="Pfam" id="PF05299">
    <property type="entry name" value="Peptidase_M61"/>
    <property type="match status" value="1"/>
</dbReference>
<proteinExistence type="predicted"/>
<name>A0ABY4E2B0_9NEIS</name>
<evidence type="ECO:0000313" key="3">
    <source>
        <dbReference type="EMBL" id="UOO89896.1"/>
    </source>
</evidence>
<protein>
    <submittedName>
        <fullName evidence="3">M61 family metallopeptidase</fullName>
    </submittedName>
</protein>
<sequence length="590" mass="66769">MLNISVRLQDAAAHLWHVSCAWNVAVASPQQTLNLADWVPGSYMIRDFSRHIIRMQAFHNETAIALQALDKSRWALQAASGEYRVEYEVYAYDWSVRASYLDERGAFFDGACLFPWLDGRQHEAYQIHVDLGEWGRAQQWQIATAMQPIAANRFQAASYWEAIDHPFTLGLFRQYDFEAAGIPHHIILSGQTLPFDEDRLLADVEKICEAQIELFGVAPFGHYVFMLYIGDHIYGGLEHRASTALMADRWSLPRLGAKERGDEYLQLLGLFSHEYFHAWNVKSIKPAAFDPYELHHEQHTEQLWAFEGITSYYDDLMLQRSGVMSTPQYLSQLAKTITRVEQGAGSHKQSLAQSSFDAWTKYYKQNENSANAIVSYYQKGALAALVLDLYLRRETDGEFSLDDVMRALYRRYLQDGRGISEQDWRALACEVTGVDVQDLLRRMIDRTDALPLAEVLVDFGLSLHRVARSDKEAGWVATLPPHHMMVETAFGAKYSVDASGLKINSVSNGGSAEKAGLTVGDVVVAVANLSTSQFDAVWHSLQVGDSVGVHYFRQGVLYHTQMPVLAQAATTVLLHTEDEQLLSYWLPQWQ</sequence>
<keyword evidence="4" id="KW-1185">Reference proteome</keyword>
<dbReference type="SUPFAM" id="SSF55486">
    <property type="entry name" value="Metalloproteases ('zincins'), catalytic domain"/>
    <property type="match status" value="1"/>
</dbReference>
<dbReference type="RefSeq" id="WP_058356197.1">
    <property type="nucleotide sequence ID" value="NZ_CABKVG010000008.1"/>
</dbReference>
<dbReference type="InterPro" id="IPR024191">
    <property type="entry name" value="Peptidase_M61"/>
</dbReference>
<organism evidence="3 4">
    <name type="scientific">Vitreoscilla massiliensis</name>
    <dbReference type="NCBI Taxonomy" id="1689272"/>
    <lineage>
        <taxon>Bacteria</taxon>
        <taxon>Pseudomonadati</taxon>
        <taxon>Pseudomonadota</taxon>
        <taxon>Betaproteobacteria</taxon>
        <taxon>Neisseriales</taxon>
        <taxon>Neisseriaceae</taxon>
        <taxon>Vitreoscilla</taxon>
    </lineage>
</organism>
<reference evidence="3 4" key="1">
    <citation type="journal article" date="2022" name="Res Sq">
        <title>Evolution of multicellular longitudinally dividing oral cavity symbionts (Neisseriaceae).</title>
        <authorList>
            <person name="Nyongesa S."/>
            <person name="Weber P."/>
            <person name="Bernet E."/>
            <person name="Pullido F."/>
            <person name="Nieckarz M."/>
            <person name="Delaby M."/>
            <person name="Nieves C."/>
            <person name="Viehboeck T."/>
            <person name="Krause N."/>
            <person name="Rivera-Millot A."/>
            <person name="Nakamura A."/>
            <person name="Vischer N."/>
            <person name="VanNieuwenhze M."/>
            <person name="Brun Y."/>
            <person name="Cava F."/>
            <person name="Bulgheresi S."/>
            <person name="Veyrier F."/>
        </authorList>
    </citation>
    <scope>NUCLEOTIDE SEQUENCE [LARGE SCALE GENOMIC DNA]</scope>
    <source>
        <strain evidence="3 4">SN4</strain>
    </source>
</reference>
<evidence type="ECO:0000313" key="4">
    <source>
        <dbReference type="Proteomes" id="UP000832011"/>
    </source>
</evidence>
<dbReference type="Proteomes" id="UP000832011">
    <property type="component" value="Chromosome"/>
</dbReference>
<dbReference type="InterPro" id="IPR027268">
    <property type="entry name" value="Peptidase_M4/M1_CTD_sf"/>
</dbReference>
<dbReference type="EMBL" id="CP091511">
    <property type="protein sequence ID" value="UOO89896.1"/>
    <property type="molecule type" value="Genomic_DNA"/>
</dbReference>
<feature type="domain" description="Peptidase M61 N-terminal" evidence="2">
    <location>
        <begin position="4"/>
        <end position="170"/>
    </location>
</feature>
<evidence type="ECO:0000259" key="1">
    <source>
        <dbReference type="Pfam" id="PF05299"/>
    </source>
</evidence>
<dbReference type="InterPro" id="IPR036034">
    <property type="entry name" value="PDZ_sf"/>
</dbReference>
<feature type="domain" description="Peptidase M61 catalytic" evidence="1">
    <location>
        <begin position="267"/>
        <end position="382"/>
    </location>
</feature>
<dbReference type="Gene3D" id="2.60.40.3650">
    <property type="match status" value="1"/>
</dbReference>
<dbReference type="InterPro" id="IPR007963">
    <property type="entry name" value="Peptidase_M61_catalytic"/>
</dbReference>
<accession>A0ABY4E2B0</accession>
<dbReference type="Pfam" id="PF17899">
    <property type="entry name" value="Peptidase_M61_N"/>
    <property type="match status" value="1"/>
</dbReference>
<dbReference type="SUPFAM" id="SSF50156">
    <property type="entry name" value="PDZ domain-like"/>
    <property type="match status" value="1"/>
</dbReference>
<dbReference type="PIRSF" id="PIRSF016493">
    <property type="entry name" value="Glycyl_aminpptds"/>
    <property type="match status" value="1"/>
</dbReference>
<dbReference type="Gene3D" id="1.10.390.10">
    <property type="entry name" value="Neutral Protease Domain 2"/>
    <property type="match status" value="1"/>
</dbReference>
<dbReference type="InterPro" id="IPR040756">
    <property type="entry name" value="Peptidase_M61_N"/>
</dbReference>
<evidence type="ECO:0000259" key="2">
    <source>
        <dbReference type="Pfam" id="PF17899"/>
    </source>
</evidence>
<dbReference type="Gene3D" id="2.30.42.10">
    <property type="match status" value="1"/>
</dbReference>
<gene>
    <name evidence="3" type="ORF">LVJ82_02595</name>
</gene>